<reference evidence="2" key="1">
    <citation type="submission" date="2016-10" db="EMBL/GenBank/DDBJ databases">
        <authorList>
            <person name="Varghese N."/>
            <person name="Submissions S."/>
        </authorList>
    </citation>
    <scope>NUCLEOTIDE SEQUENCE [LARGE SCALE GENOMIC DNA]</scope>
    <source>
        <strain evidence="2">ES.061</strain>
    </source>
</reference>
<dbReference type="RefSeq" id="WP_090329574.1">
    <property type="nucleotide sequence ID" value="NZ_FNSL01000001.1"/>
</dbReference>
<evidence type="ECO:0000313" key="2">
    <source>
        <dbReference type="Proteomes" id="UP000199064"/>
    </source>
</evidence>
<accession>A0A1H4MNR9</accession>
<proteinExistence type="predicted"/>
<dbReference type="EMBL" id="FNSL01000001">
    <property type="protein sequence ID" value="SEB84800.1"/>
    <property type="molecule type" value="Genomic_DNA"/>
</dbReference>
<name>A0A1H4MNR9_9HYPH</name>
<protein>
    <recommendedName>
        <fullName evidence="3">Swt1-like HEPN domain-containing protein</fullName>
    </recommendedName>
</protein>
<dbReference type="AlphaFoldDB" id="A0A1H4MNR9"/>
<evidence type="ECO:0008006" key="3">
    <source>
        <dbReference type="Google" id="ProtNLM"/>
    </source>
</evidence>
<sequence length="411" mass="46109">MLRLPTKIMSNEISKKLIEQIDLAHRADISRVRDAAMGISGLTADRLASAALGDIVTRNSVLQDTLKGIYGVGSIHDVISGRMRGSDAFATINDSRWREAVLGTFPSGTAAALAQSLHGQFSLPDTTKISELLSGIDRYPSAMRDAFGGMRELQERLRVMQSPWLDLERESLSIRAFANIQAIGGLATSTNSYSKSITAALRSQLGDWRDPITFDVPKLADAFARIELYDSRGFNPDLTHFSEEAYQETVEVSGLVLDDADVETVDGDDDLELNSRAYQTLLRFEREIRAFIVTVMSTTFGPDWMKHQLPPTIHDQWQAKKTAALKAGADDLPLIEYADFTDYLPIIERKDNWVSVFKPVFGRPEDIRESLQRLYPVRLATMHARIITLDDDLLLRSETTRMFTKLRRHKS</sequence>
<keyword evidence="2" id="KW-1185">Reference proteome</keyword>
<organism evidence="1 2">
    <name type="scientific">Nitratireductor aquibiodomus</name>
    <dbReference type="NCBI Taxonomy" id="204799"/>
    <lineage>
        <taxon>Bacteria</taxon>
        <taxon>Pseudomonadati</taxon>
        <taxon>Pseudomonadota</taxon>
        <taxon>Alphaproteobacteria</taxon>
        <taxon>Hyphomicrobiales</taxon>
        <taxon>Phyllobacteriaceae</taxon>
        <taxon>Nitratireductor</taxon>
    </lineage>
</organism>
<evidence type="ECO:0000313" key="1">
    <source>
        <dbReference type="EMBL" id="SEB84800.1"/>
    </source>
</evidence>
<gene>
    <name evidence="1" type="ORF">SAMN05216452_3410</name>
</gene>
<dbReference type="Proteomes" id="UP000199064">
    <property type="component" value="Unassembled WGS sequence"/>
</dbReference>